<dbReference type="AlphaFoldDB" id="A0A4V2MXM1"/>
<feature type="region of interest" description="Disordered" evidence="8">
    <location>
        <begin position="139"/>
        <end position="197"/>
    </location>
</feature>
<feature type="compositionally biased region" description="Polar residues" evidence="8">
    <location>
        <begin position="211"/>
        <end position="226"/>
    </location>
</feature>
<dbReference type="PROSITE" id="PS00028">
    <property type="entry name" value="ZINC_FINGER_C2H2_1"/>
    <property type="match status" value="2"/>
</dbReference>
<dbReference type="GO" id="GO:0008270">
    <property type="term" value="F:zinc ion binding"/>
    <property type="evidence" value="ECO:0007669"/>
    <property type="project" value="UniProtKB-KW"/>
</dbReference>
<dbReference type="GO" id="GO:0010468">
    <property type="term" value="P:regulation of gene expression"/>
    <property type="evidence" value="ECO:0007669"/>
    <property type="project" value="TreeGrafter"/>
</dbReference>
<evidence type="ECO:0000256" key="7">
    <source>
        <dbReference type="PROSITE-ProRule" id="PRU00042"/>
    </source>
</evidence>
<dbReference type="Gene3D" id="3.30.160.60">
    <property type="entry name" value="Classic Zinc Finger"/>
    <property type="match status" value="2"/>
</dbReference>
<name>A0A4V2MXM1_9APHY</name>
<proteinExistence type="predicted"/>
<keyword evidence="4 7" id="KW-0863">Zinc-finger</keyword>
<dbReference type="FunFam" id="3.30.160.60:FF:000100">
    <property type="entry name" value="Zinc finger 45-like"/>
    <property type="match status" value="1"/>
</dbReference>
<evidence type="ECO:0000313" key="10">
    <source>
        <dbReference type="EMBL" id="TCD70667.1"/>
    </source>
</evidence>
<evidence type="ECO:0000256" key="6">
    <source>
        <dbReference type="ARBA" id="ARBA00023242"/>
    </source>
</evidence>
<dbReference type="EMBL" id="RWJN01000017">
    <property type="protein sequence ID" value="TCD70667.1"/>
    <property type="molecule type" value="Genomic_DNA"/>
</dbReference>
<evidence type="ECO:0000256" key="3">
    <source>
        <dbReference type="ARBA" id="ARBA00022737"/>
    </source>
</evidence>
<evidence type="ECO:0000256" key="8">
    <source>
        <dbReference type="SAM" id="MobiDB-lite"/>
    </source>
</evidence>
<dbReference type="InterPro" id="IPR013087">
    <property type="entry name" value="Znf_C2H2_type"/>
</dbReference>
<dbReference type="OrthoDB" id="8117402at2759"/>
<keyword evidence="5" id="KW-0862">Zinc</keyword>
<evidence type="ECO:0000256" key="1">
    <source>
        <dbReference type="ARBA" id="ARBA00004123"/>
    </source>
</evidence>
<organism evidence="10 11">
    <name type="scientific">Steccherinum ochraceum</name>
    <dbReference type="NCBI Taxonomy" id="92696"/>
    <lineage>
        <taxon>Eukaryota</taxon>
        <taxon>Fungi</taxon>
        <taxon>Dikarya</taxon>
        <taxon>Basidiomycota</taxon>
        <taxon>Agaricomycotina</taxon>
        <taxon>Agaricomycetes</taxon>
        <taxon>Polyporales</taxon>
        <taxon>Steccherinaceae</taxon>
        <taxon>Steccherinum</taxon>
    </lineage>
</organism>
<feature type="compositionally biased region" description="Low complexity" evidence="8">
    <location>
        <begin position="146"/>
        <end position="158"/>
    </location>
</feature>
<evidence type="ECO:0000313" key="11">
    <source>
        <dbReference type="Proteomes" id="UP000292702"/>
    </source>
</evidence>
<feature type="region of interest" description="Disordered" evidence="8">
    <location>
        <begin position="211"/>
        <end position="230"/>
    </location>
</feature>
<comment type="subcellular location">
    <subcellularLocation>
        <location evidence="1">Nucleus</location>
    </subcellularLocation>
</comment>
<keyword evidence="6" id="KW-0539">Nucleus</keyword>
<dbReference type="PROSITE" id="PS50157">
    <property type="entry name" value="ZINC_FINGER_C2H2_2"/>
    <property type="match status" value="2"/>
</dbReference>
<accession>A0A4V2MXM1</accession>
<keyword evidence="3" id="KW-0677">Repeat</keyword>
<keyword evidence="11" id="KW-1185">Reference proteome</keyword>
<dbReference type="Proteomes" id="UP000292702">
    <property type="component" value="Unassembled WGS sequence"/>
</dbReference>
<dbReference type="PANTHER" id="PTHR16515:SF49">
    <property type="entry name" value="GASTRULA ZINC FINGER PROTEIN XLCGF49.1-LIKE-RELATED"/>
    <property type="match status" value="1"/>
</dbReference>
<dbReference type="GO" id="GO:0005634">
    <property type="term" value="C:nucleus"/>
    <property type="evidence" value="ECO:0007669"/>
    <property type="project" value="UniProtKB-SubCell"/>
</dbReference>
<comment type="caution">
    <text evidence="10">The sequence shown here is derived from an EMBL/GenBank/DDBJ whole genome shotgun (WGS) entry which is preliminary data.</text>
</comment>
<dbReference type="STRING" id="92696.A0A4V2MXM1"/>
<evidence type="ECO:0000256" key="4">
    <source>
        <dbReference type="ARBA" id="ARBA00022771"/>
    </source>
</evidence>
<feature type="domain" description="C2H2-type" evidence="9">
    <location>
        <begin position="265"/>
        <end position="295"/>
    </location>
</feature>
<dbReference type="Pfam" id="PF00096">
    <property type="entry name" value="zf-C2H2"/>
    <property type="match status" value="2"/>
</dbReference>
<protein>
    <recommendedName>
        <fullName evidence="9">C2H2-type domain-containing protein</fullName>
    </recommendedName>
</protein>
<dbReference type="PANTHER" id="PTHR16515">
    <property type="entry name" value="PR DOMAIN ZINC FINGER PROTEIN"/>
    <property type="match status" value="1"/>
</dbReference>
<evidence type="ECO:0000256" key="2">
    <source>
        <dbReference type="ARBA" id="ARBA00022723"/>
    </source>
</evidence>
<evidence type="ECO:0000259" key="9">
    <source>
        <dbReference type="PROSITE" id="PS50157"/>
    </source>
</evidence>
<feature type="domain" description="C2H2-type" evidence="9">
    <location>
        <begin position="235"/>
        <end position="262"/>
    </location>
</feature>
<dbReference type="InterPro" id="IPR036236">
    <property type="entry name" value="Znf_C2H2_sf"/>
</dbReference>
<dbReference type="InterPro" id="IPR050331">
    <property type="entry name" value="Zinc_finger"/>
</dbReference>
<dbReference type="SUPFAM" id="SSF57667">
    <property type="entry name" value="beta-beta-alpha zinc fingers"/>
    <property type="match status" value="1"/>
</dbReference>
<sequence>MTDYSSQSYASQHSYSEYSKLDDAFSFETADFTKTFDLNGSPLDDLDDFDRDVDLAIDPLLEVPVNFNDLSFVRSDTPTRGVPSTFTVSSASESFQDSHYTESLYSFAGGSPASQYTDHSLTLDAVDEDMHRLGIHNPNETMYLTSSGSDTSSPGGMSLSMATFSPNPGYPPRQAYSDYQPSHPGHIRSSASEYHPHPSRYTQQFVQATVTPSNVSAGSQSPSPLQEQADPKKKFLCTNCGRGFARHFNLKTHMQTHDPNRAKPFACSHKGCGRAFSRKHDLMRHLTSIHRSSTAGSPEAIGVGNDVRSRCEDCGKSVAGKDKEAGCDCNDVK</sequence>
<evidence type="ECO:0000256" key="5">
    <source>
        <dbReference type="ARBA" id="ARBA00022833"/>
    </source>
</evidence>
<gene>
    <name evidence="10" type="ORF">EIP91_002389</name>
</gene>
<dbReference type="SMART" id="SM00355">
    <property type="entry name" value="ZnF_C2H2"/>
    <property type="match status" value="2"/>
</dbReference>
<reference evidence="10 11" key="1">
    <citation type="submission" date="2018-11" db="EMBL/GenBank/DDBJ databases">
        <title>Genome assembly of Steccherinum ochraceum LE-BIN_3174, the white-rot fungus of the Steccherinaceae family (The Residual Polyporoid clade, Polyporales, Basidiomycota).</title>
        <authorList>
            <person name="Fedorova T.V."/>
            <person name="Glazunova O.A."/>
            <person name="Landesman E.O."/>
            <person name="Moiseenko K.V."/>
            <person name="Psurtseva N.V."/>
            <person name="Savinova O.S."/>
            <person name="Shakhova N.V."/>
            <person name="Tyazhelova T.V."/>
            <person name="Vasina D.V."/>
        </authorList>
    </citation>
    <scope>NUCLEOTIDE SEQUENCE [LARGE SCALE GENOMIC DNA]</scope>
    <source>
        <strain evidence="10 11">LE-BIN_3174</strain>
    </source>
</reference>
<keyword evidence="2" id="KW-0479">Metal-binding</keyword>